<dbReference type="FunFam" id="2.60.40.10:FF:001594">
    <property type="entry name" value="Immunoglobulin heavy variable 9-4"/>
    <property type="match status" value="1"/>
</dbReference>
<name>A0A3B1J345_ASTMX</name>
<dbReference type="Gene3D" id="2.60.40.10">
    <property type="entry name" value="Immunoglobulins"/>
    <property type="match status" value="1"/>
</dbReference>
<dbReference type="Bgee" id="ENSAMXG00000042773">
    <property type="expression patterns" value="Expressed in mesonephros and 8 other cell types or tissues"/>
</dbReference>
<dbReference type="PROSITE" id="PS50835">
    <property type="entry name" value="IG_LIKE"/>
    <property type="match status" value="1"/>
</dbReference>
<evidence type="ECO:0000256" key="2">
    <source>
        <dbReference type="ARBA" id="ARBA00023130"/>
    </source>
</evidence>
<keyword evidence="3" id="KW-1280">Immunoglobulin</keyword>
<evidence type="ECO:0000313" key="6">
    <source>
        <dbReference type="Ensembl" id="ENSAMXP00000036280.1"/>
    </source>
</evidence>
<evidence type="ECO:0000256" key="3">
    <source>
        <dbReference type="ARBA" id="ARBA00043265"/>
    </source>
</evidence>
<dbReference type="InParanoid" id="A0A3B1J345"/>
<feature type="signal peptide" evidence="4">
    <location>
        <begin position="1"/>
        <end position="23"/>
    </location>
</feature>
<dbReference type="AlphaFoldDB" id="A0A3B1J345"/>
<dbReference type="STRING" id="7994.ENSAMXP00000036280"/>
<dbReference type="Pfam" id="PF07686">
    <property type="entry name" value="V-set"/>
    <property type="match status" value="1"/>
</dbReference>
<dbReference type="InterPro" id="IPR050199">
    <property type="entry name" value="IgHV"/>
</dbReference>
<reference evidence="7" key="1">
    <citation type="submission" date="2013-03" db="EMBL/GenBank/DDBJ databases">
        <authorList>
            <person name="Jeffery W."/>
            <person name="Warren W."/>
            <person name="Wilson R.K."/>
        </authorList>
    </citation>
    <scope>NUCLEOTIDE SEQUENCE</scope>
    <source>
        <strain evidence="7">female</strain>
    </source>
</reference>
<reference evidence="6" key="3">
    <citation type="submission" date="2025-08" db="UniProtKB">
        <authorList>
            <consortium name="Ensembl"/>
        </authorList>
    </citation>
    <scope>IDENTIFICATION</scope>
</reference>
<accession>A0A3B1J345</accession>
<dbReference type="SMART" id="SM00406">
    <property type="entry name" value="IGv"/>
    <property type="match status" value="1"/>
</dbReference>
<organism evidence="6 7">
    <name type="scientific">Astyanax mexicanus</name>
    <name type="common">Blind cave fish</name>
    <name type="synonym">Astyanax fasciatus mexicanus</name>
    <dbReference type="NCBI Taxonomy" id="7994"/>
    <lineage>
        <taxon>Eukaryota</taxon>
        <taxon>Metazoa</taxon>
        <taxon>Chordata</taxon>
        <taxon>Craniata</taxon>
        <taxon>Vertebrata</taxon>
        <taxon>Euteleostomi</taxon>
        <taxon>Actinopterygii</taxon>
        <taxon>Neopterygii</taxon>
        <taxon>Teleostei</taxon>
        <taxon>Ostariophysi</taxon>
        <taxon>Characiformes</taxon>
        <taxon>Characoidei</taxon>
        <taxon>Acestrorhamphidae</taxon>
        <taxon>Acestrorhamphinae</taxon>
        <taxon>Astyanax</taxon>
    </lineage>
</organism>
<dbReference type="InterPro" id="IPR036179">
    <property type="entry name" value="Ig-like_dom_sf"/>
</dbReference>
<evidence type="ECO:0000259" key="5">
    <source>
        <dbReference type="PROSITE" id="PS50835"/>
    </source>
</evidence>
<protein>
    <submittedName>
        <fullName evidence="6">Immunoglobulin heavy variable 9-2</fullName>
    </submittedName>
</protein>
<feature type="domain" description="Ig-like" evidence="5">
    <location>
        <begin position="19"/>
        <end position="117"/>
    </location>
</feature>
<reference evidence="6" key="4">
    <citation type="submission" date="2025-09" db="UniProtKB">
        <authorList>
            <consortium name="Ensembl"/>
        </authorList>
    </citation>
    <scope>IDENTIFICATION</scope>
</reference>
<dbReference type="SMART" id="SM00409">
    <property type="entry name" value="IG"/>
    <property type="match status" value="1"/>
</dbReference>
<evidence type="ECO:0000313" key="7">
    <source>
        <dbReference type="Proteomes" id="UP000018467"/>
    </source>
</evidence>
<dbReference type="GO" id="GO:0005576">
    <property type="term" value="C:extracellular region"/>
    <property type="evidence" value="ECO:0007669"/>
    <property type="project" value="UniProtKB-ARBA"/>
</dbReference>
<sequence length="161" mass="18253">CGWPWHIINLKIFILFLLPGVHSQVVLTQSEQSVAVAPGGSHKLTCSCSGFSVSSYRMHWVRQAAGKGLQWIMHHYTNSDQGSAQAVQGRFTASKDSSNFYLHMTQLKPEDTAVYYCAREALWWNSYRQLYKNPPQRKPRRGVHTSTLRPALDCSSILIND</sequence>
<reference evidence="7" key="2">
    <citation type="journal article" date="2014" name="Nat. Commun.">
        <title>The cavefish genome reveals candidate genes for eye loss.</title>
        <authorList>
            <person name="McGaugh S.E."/>
            <person name="Gross J.B."/>
            <person name="Aken B."/>
            <person name="Blin M."/>
            <person name="Borowsky R."/>
            <person name="Chalopin D."/>
            <person name="Hinaux H."/>
            <person name="Jeffery W.R."/>
            <person name="Keene A."/>
            <person name="Ma L."/>
            <person name="Minx P."/>
            <person name="Murphy D."/>
            <person name="O'Quin K.E."/>
            <person name="Retaux S."/>
            <person name="Rohner N."/>
            <person name="Searle S.M."/>
            <person name="Stahl B.A."/>
            <person name="Tabin C."/>
            <person name="Volff J.N."/>
            <person name="Yoshizawa M."/>
            <person name="Warren W.C."/>
        </authorList>
    </citation>
    <scope>NUCLEOTIDE SEQUENCE [LARGE SCALE GENOMIC DNA]</scope>
    <source>
        <strain evidence="7">female</strain>
    </source>
</reference>
<evidence type="ECO:0000256" key="4">
    <source>
        <dbReference type="SAM" id="SignalP"/>
    </source>
</evidence>
<evidence type="ECO:0000256" key="1">
    <source>
        <dbReference type="ARBA" id="ARBA00022859"/>
    </source>
</evidence>
<keyword evidence="7" id="KW-1185">Reference proteome</keyword>
<dbReference type="InterPro" id="IPR007110">
    <property type="entry name" value="Ig-like_dom"/>
</dbReference>
<keyword evidence="2" id="KW-1064">Adaptive immunity</keyword>
<dbReference type="Proteomes" id="UP000018467">
    <property type="component" value="Unassembled WGS sequence"/>
</dbReference>
<keyword evidence="1" id="KW-0391">Immunity</keyword>
<dbReference type="GO" id="GO:0002250">
    <property type="term" value="P:adaptive immune response"/>
    <property type="evidence" value="ECO:0007669"/>
    <property type="project" value="UniProtKB-KW"/>
</dbReference>
<dbReference type="GeneTree" id="ENSGT01150000286938"/>
<dbReference type="InterPro" id="IPR013783">
    <property type="entry name" value="Ig-like_fold"/>
</dbReference>
<dbReference type="GO" id="GO:0019814">
    <property type="term" value="C:immunoglobulin complex"/>
    <property type="evidence" value="ECO:0007669"/>
    <property type="project" value="UniProtKB-KW"/>
</dbReference>
<dbReference type="SUPFAM" id="SSF48726">
    <property type="entry name" value="Immunoglobulin"/>
    <property type="match status" value="1"/>
</dbReference>
<dbReference type="InterPro" id="IPR013106">
    <property type="entry name" value="Ig_V-set"/>
</dbReference>
<dbReference type="InterPro" id="IPR003599">
    <property type="entry name" value="Ig_sub"/>
</dbReference>
<dbReference type="PANTHER" id="PTHR23266">
    <property type="entry name" value="IMMUNOGLOBULIN HEAVY CHAIN"/>
    <property type="match status" value="1"/>
</dbReference>
<proteinExistence type="predicted"/>
<feature type="chain" id="PRO_5017190740" evidence="4">
    <location>
        <begin position="24"/>
        <end position="161"/>
    </location>
</feature>
<keyword evidence="4" id="KW-0732">Signal</keyword>
<dbReference type="Ensembl" id="ENSAMXT00000030184.1">
    <property type="protein sequence ID" value="ENSAMXP00000036280.1"/>
    <property type="gene ID" value="ENSAMXG00000042773.1"/>
</dbReference>